<dbReference type="Proteomes" id="UP000026960">
    <property type="component" value="Chromosome 5"/>
</dbReference>
<evidence type="ECO:0000313" key="4">
    <source>
        <dbReference type="EnsemblPlants" id="OBART05G19630.1"/>
    </source>
</evidence>
<comment type="subcellular location">
    <subcellularLocation>
        <location evidence="1">Nucleus</location>
    </subcellularLocation>
</comment>
<accession>A0A0D3G8R4</accession>
<name>A0A0D3G8R4_9ORYZ</name>
<reference evidence="4" key="2">
    <citation type="submission" date="2015-03" db="UniProtKB">
        <authorList>
            <consortium name="EnsemblPlants"/>
        </authorList>
    </citation>
    <scope>IDENTIFICATION</scope>
</reference>
<dbReference type="GO" id="GO:0009909">
    <property type="term" value="P:regulation of flower development"/>
    <property type="evidence" value="ECO:0007669"/>
    <property type="project" value="InterPro"/>
</dbReference>
<dbReference type="PANTHER" id="PTHR31319">
    <property type="entry name" value="ZINC FINGER PROTEIN CONSTANS-LIKE 4"/>
    <property type="match status" value="1"/>
</dbReference>
<protein>
    <recommendedName>
        <fullName evidence="3">CCT domain-containing protein</fullName>
    </recommendedName>
</protein>
<keyword evidence="5" id="KW-1185">Reference proteome</keyword>
<sequence length="350" mass="37785">MFHPSSSSSPPTYSDSSMHHALSFSSALPTAPTEIPGSGGGFVDDKGSMFSLPNVAGSAPPPSYYSSLPSFYIHRSTSSHSLLHHRLSDLLNSNAAFSYSSAPACQLQPLPPVSSSTSSSSGDLLEFSSGTLRRVFSTGDLQAMNVPPSPPPPPPFSGDICSQEVGGPFSQKVGRYSAEERKERIERYRVKRQQRNFHKKITVLAYKTAFPFPLQAIDHGSYCSSSSSSSPGRFQYACRKTLADSRPRVQGRFARNAETEADAEADAVAGLDTEVYGNGYGYCAYSGLTNSTSSNCYDNQSQSQWWGTPAGAANWQHQQQKQQLGFDVAVDGDDEDYELWASIADMCSGT</sequence>
<proteinExistence type="predicted"/>
<dbReference type="PANTHER" id="PTHR31319:SF115">
    <property type="entry name" value="OS05G0466100 PROTEIN"/>
    <property type="match status" value="1"/>
</dbReference>
<dbReference type="GO" id="GO:0005634">
    <property type="term" value="C:nucleus"/>
    <property type="evidence" value="ECO:0007669"/>
    <property type="project" value="UniProtKB-SubCell"/>
</dbReference>
<dbReference type="PaxDb" id="65489-OBART05G19630.1"/>
<reference evidence="4" key="1">
    <citation type="journal article" date="2009" name="Rice">
        <title>De Novo Next Generation Sequencing of Plant Genomes.</title>
        <authorList>
            <person name="Rounsley S."/>
            <person name="Marri P.R."/>
            <person name="Yu Y."/>
            <person name="He R."/>
            <person name="Sisneros N."/>
            <person name="Goicoechea J.L."/>
            <person name="Lee S.J."/>
            <person name="Angelova A."/>
            <person name="Kudrna D."/>
            <person name="Luo M."/>
            <person name="Affourtit J."/>
            <person name="Desany B."/>
            <person name="Knight J."/>
            <person name="Niazi F."/>
            <person name="Egholm M."/>
            <person name="Wing R.A."/>
        </authorList>
    </citation>
    <scope>NUCLEOTIDE SEQUENCE [LARGE SCALE GENOMIC DNA]</scope>
    <source>
        <strain evidence="4">cv. IRGC 105608</strain>
    </source>
</reference>
<evidence type="ECO:0000256" key="2">
    <source>
        <dbReference type="ARBA" id="ARBA00023242"/>
    </source>
</evidence>
<dbReference type="GO" id="GO:0003700">
    <property type="term" value="F:DNA-binding transcription factor activity"/>
    <property type="evidence" value="ECO:0007669"/>
    <property type="project" value="TreeGrafter"/>
</dbReference>
<keyword evidence="2" id="KW-0539">Nucleus</keyword>
<evidence type="ECO:0000256" key="1">
    <source>
        <dbReference type="ARBA" id="ARBA00004123"/>
    </source>
</evidence>
<feature type="domain" description="CCT" evidence="3">
    <location>
        <begin position="234"/>
        <end position="256"/>
    </location>
</feature>
<dbReference type="InterPro" id="IPR045281">
    <property type="entry name" value="CONSTANS-like"/>
</dbReference>
<organism evidence="4">
    <name type="scientific">Oryza barthii</name>
    <dbReference type="NCBI Taxonomy" id="65489"/>
    <lineage>
        <taxon>Eukaryota</taxon>
        <taxon>Viridiplantae</taxon>
        <taxon>Streptophyta</taxon>
        <taxon>Embryophyta</taxon>
        <taxon>Tracheophyta</taxon>
        <taxon>Spermatophyta</taxon>
        <taxon>Magnoliopsida</taxon>
        <taxon>Liliopsida</taxon>
        <taxon>Poales</taxon>
        <taxon>Poaceae</taxon>
        <taxon>BOP clade</taxon>
        <taxon>Oryzoideae</taxon>
        <taxon>Oryzeae</taxon>
        <taxon>Oryzinae</taxon>
        <taxon>Oryza</taxon>
    </lineage>
</organism>
<dbReference type="eggNOG" id="ENOG502RY4T">
    <property type="taxonomic scope" value="Eukaryota"/>
</dbReference>
<dbReference type="HOGENOM" id="CLU_073450_0_0_1"/>
<dbReference type="Pfam" id="PF06203">
    <property type="entry name" value="CCT"/>
    <property type="match status" value="1"/>
</dbReference>
<evidence type="ECO:0000259" key="3">
    <source>
        <dbReference type="Pfam" id="PF06203"/>
    </source>
</evidence>
<evidence type="ECO:0000313" key="5">
    <source>
        <dbReference type="Proteomes" id="UP000026960"/>
    </source>
</evidence>
<dbReference type="Gramene" id="OBART05G19630.1">
    <property type="protein sequence ID" value="OBART05G19630.1"/>
    <property type="gene ID" value="OBART05G19630"/>
</dbReference>
<dbReference type="InterPro" id="IPR010402">
    <property type="entry name" value="CCT_domain"/>
</dbReference>
<dbReference type="STRING" id="65489.A0A0D3G8R4"/>
<dbReference type="EnsemblPlants" id="OBART05G19630.1">
    <property type="protein sequence ID" value="OBART05G19630.1"/>
    <property type="gene ID" value="OBART05G19630"/>
</dbReference>
<dbReference type="AlphaFoldDB" id="A0A0D3G8R4"/>